<evidence type="ECO:0000313" key="8">
    <source>
        <dbReference type="EMBL" id="MBO0333863.1"/>
    </source>
</evidence>
<comment type="subcellular location">
    <subcellularLocation>
        <location evidence="1">Membrane</location>
        <topology evidence="1">Single-pass membrane protein</topology>
    </subcellularLocation>
</comment>
<dbReference type="InterPro" id="IPR007156">
    <property type="entry name" value="MamQ_LemA"/>
</dbReference>
<evidence type="ECO:0000256" key="5">
    <source>
        <dbReference type="ARBA" id="ARBA00023136"/>
    </source>
</evidence>
<feature type="coiled-coil region" evidence="6">
    <location>
        <begin position="111"/>
        <end position="138"/>
    </location>
</feature>
<feature type="transmembrane region" description="Helical" evidence="7">
    <location>
        <begin position="6"/>
        <end position="25"/>
    </location>
</feature>
<evidence type="ECO:0000256" key="7">
    <source>
        <dbReference type="SAM" id="Phobius"/>
    </source>
</evidence>
<keyword evidence="6" id="KW-0175">Coiled coil</keyword>
<protein>
    <submittedName>
        <fullName evidence="8">LemA family protein</fullName>
    </submittedName>
</protein>
<dbReference type="EMBL" id="JAFLNC010000003">
    <property type="protein sequence ID" value="MBO0333863.1"/>
    <property type="molecule type" value="Genomic_DNA"/>
</dbReference>
<organism evidence="8 9">
    <name type="scientific">Sneathiella sedimenti</name>
    <dbReference type="NCBI Taxonomy" id="2816034"/>
    <lineage>
        <taxon>Bacteria</taxon>
        <taxon>Pseudomonadati</taxon>
        <taxon>Pseudomonadota</taxon>
        <taxon>Alphaproteobacteria</taxon>
        <taxon>Sneathiellales</taxon>
        <taxon>Sneathiellaceae</taxon>
        <taxon>Sneathiella</taxon>
    </lineage>
</organism>
<evidence type="ECO:0000256" key="1">
    <source>
        <dbReference type="ARBA" id="ARBA00004167"/>
    </source>
</evidence>
<evidence type="ECO:0000313" key="9">
    <source>
        <dbReference type="Proteomes" id="UP000664761"/>
    </source>
</evidence>
<evidence type="ECO:0000256" key="3">
    <source>
        <dbReference type="ARBA" id="ARBA00022692"/>
    </source>
</evidence>
<comment type="similarity">
    <text evidence="2">Belongs to the LemA family.</text>
</comment>
<dbReference type="SUPFAM" id="SSF140478">
    <property type="entry name" value="LemA-like"/>
    <property type="match status" value="1"/>
</dbReference>
<sequence>MIALSIVIGLIAVVILYIIVAYNGFVTLREKINEAWSGIEVQMKLRYNLIPNLIETVKGYAKHEAGTFEAVTRARNDAMSNHGSPAEQAQSENMLSGVLKSLFALAEDYPELKANENFQSLQDQLADVEDKIQSARRYYNGVVRDNNIKVDQFPSNLVATAFHFVKAEFFELAEDEQAARKPVDVSFD</sequence>
<dbReference type="Gene3D" id="1.20.1440.20">
    <property type="entry name" value="LemA-like domain"/>
    <property type="match status" value="1"/>
</dbReference>
<dbReference type="Pfam" id="PF04011">
    <property type="entry name" value="LemA"/>
    <property type="match status" value="1"/>
</dbReference>
<reference evidence="8 9" key="1">
    <citation type="submission" date="2021-03" db="EMBL/GenBank/DDBJ databases">
        <title>Sneathiella sp. CAU 1612 isolated from Kang Won-do.</title>
        <authorList>
            <person name="Kim W."/>
        </authorList>
    </citation>
    <scope>NUCLEOTIDE SEQUENCE [LARGE SCALE GENOMIC DNA]</scope>
    <source>
        <strain evidence="8 9">CAU 1612</strain>
    </source>
</reference>
<accession>A0ABS3F6A4</accession>
<dbReference type="Proteomes" id="UP000664761">
    <property type="component" value="Unassembled WGS sequence"/>
</dbReference>
<keyword evidence="3 7" id="KW-0812">Transmembrane</keyword>
<comment type="caution">
    <text evidence="8">The sequence shown here is derived from an EMBL/GenBank/DDBJ whole genome shotgun (WGS) entry which is preliminary data.</text>
</comment>
<evidence type="ECO:0000256" key="4">
    <source>
        <dbReference type="ARBA" id="ARBA00022989"/>
    </source>
</evidence>
<dbReference type="RefSeq" id="WP_207044851.1">
    <property type="nucleotide sequence ID" value="NZ_JAFLNC010000003.1"/>
</dbReference>
<gene>
    <name evidence="8" type="ORF">J0X12_09570</name>
</gene>
<keyword evidence="4 7" id="KW-1133">Transmembrane helix</keyword>
<evidence type="ECO:0000256" key="6">
    <source>
        <dbReference type="SAM" id="Coils"/>
    </source>
</evidence>
<dbReference type="PANTHER" id="PTHR34478:SF1">
    <property type="entry name" value="PROTEIN LEMA"/>
    <property type="match status" value="1"/>
</dbReference>
<dbReference type="PANTHER" id="PTHR34478">
    <property type="entry name" value="PROTEIN LEMA"/>
    <property type="match status" value="1"/>
</dbReference>
<evidence type="ECO:0000256" key="2">
    <source>
        <dbReference type="ARBA" id="ARBA00008854"/>
    </source>
</evidence>
<proteinExistence type="inferred from homology"/>
<keyword evidence="5 7" id="KW-0472">Membrane</keyword>
<dbReference type="InterPro" id="IPR023353">
    <property type="entry name" value="LemA-like_dom_sf"/>
</dbReference>
<keyword evidence="9" id="KW-1185">Reference proteome</keyword>
<name>A0ABS3F6A4_9PROT</name>